<feature type="domain" description="PNPLA" evidence="3">
    <location>
        <begin position="13"/>
        <end position="216"/>
    </location>
</feature>
<feature type="active site" description="Nucleophile" evidence="2">
    <location>
        <position position="69"/>
    </location>
</feature>
<dbReference type="InterPro" id="IPR027417">
    <property type="entry name" value="P-loop_NTPase"/>
</dbReference>
<dbReference type="Gene3D" id="1.25.40.10">
    <property type="entry name" value="Tetratricopeptide repeat domain"/>
    <property type="match status" value="4"/>
</dbReference>
<keyword evidence="2" id="KW-0442">Lipid degradation</keyword>
<keyword evidence="2" id="KW-0378">Hydrolase</keyword>
<comment type="caution">
    <text evidence="4">The sequence shown here is derived from an EMBL/GenBank/DDBJ whole genome shotgun (WGS) entry which is preliminary data.</text>
</comment>
<dbReference type="Gene3D" id="3.40.1090.10">
    <property type="entry name" value="Cytosolic phospholipase A2 catalytic domain"/>
    <property type="match status" value="1"/>
</dbReference>
<dbReference type="SUPFAM" id="SSF52540">
    <property type="entry name" value="P-loop containing nucleoside triphosphate hydrolases"/>
    <property type="match status" value="1"/>
</dbReference>
<keyword evidence="1 2" id="KW-0443">Lipid metabolism</keyword>
<feature type="short sequence motif" description="DGA/G" evidence="2">
    <location>
        <begin position="203"/>
        <end position="205"/>
    </location>
</feature>
<gene>
    <name evidence="4" type="ORF">Agabi119p4_3287</name>
</gene>
<feature type="short sequence motif" description="GXSXG" evidence="2">
    <location>
        <begin position="67"/>
        <end position="71"/>
    </location>
</feature>
<evidence type="ECO:0000256" key="1">
    <source>
        <dbReference type="ARBA" id="ARBA00023098"/>
    </source>
</evidence>
<dbReference type="GO" id="GO:0046486">
    <property type="term" value="P:glycerolipid metabolic process"/>
    <property type="evidence" value="ECO:0007669"/>
    <property type="project" value="UniProtKB-ARBA"/>
</dbReference>
<dbReference type="Pfam" id="PF25000">
    <property type="entry name" value="DUF7779"/>
    <property type="match status" value="1"/>
</dbReference>
<organism evidence="4 5">
    <name type="scientific">Agaricus bisporus var. burnettii</name>
    <dbReference type="NCBI Taxonomy" id="192524"/>
    <lineage>
        <taxon>Eukaryota</taxon>
        <taxon>Fungi</taxon>
        <taxon>Dikarya</taxon>
        <taxon>Basidiomycota</taxon>
        <taxon>Agaricomycotina</taxon>
        <taxon>Agaricomycetes</taxon>
        <taxon>Agaricomycetidae</taxon>
        <taxon>Agaricales</taxon>
        <taxon>Agaricineae</taxon>
        <taxon>Agaricaceae</taxon>
        <taxon>Agaricus</taxon>
    </lineage>
</organism>
<dbReference type="PANTHER" id="PTHR46082">
    <property type="entry name" value="ATP/GTP-BINDING PROTEIN-RELATED"/>
    <property type="match status" value="1"/>
</dbReference>
<dbReference type="GO" id="GO:0016042">
    <property type="term" value="P:lipid catabolic process"/>
    <property type="evidence" value="ECO:0007669"/>
    <property type="project" value="UniProtKB-UniRule"/>
</dbReference>
<dbReference type="PROSITE" id="PS51635">
    <property type="entry name" value="PNPLA"/>
    <property type="match status" value="1"/>
</dbReference>
<dbReference type="SUPFAM" id="SSF52151">
    <property type="entry name" value="FabD/lysophospholipase-like"/>
    <property type="match status" value="1"/>
</dbReference>
<dbReference type="InterPro" id="IPR053137">
    <property type="entry name" value="NLR-like"/>
</dbReference>
<dbReference type="EMBL" id="JABXXO010000004">
    <property type="protein sequence ID" value="KAF7778942.1"/>
    <property type="molecule type" value="Genomic_DNA"/>
</dbReference>
<dbReference type="InterPro" id="IPR002641">
    <property type="entry name" value="PNPLA_dom"/>
</dbReference>
<evidence type="ECO:0000313" key="4">
    <source>
        <dbReference type="EMBL" id="KAF7778942.1"/>
    </source>
</evidence>
<dbReference type="InterPro" id="IPR011990">
    <property type="entry name" value="TPR-like_helical_dom_sf"/>
</dbReference>
<dbReference type="GO" id="GO:0043531">
    <property type="term" value="F:ADP binding"/>
    <property type="evidence" value="ECO:0007669"/>
    <property type="project" value="InterPro"/>
</dbReference>
<dbReference type="Proteomes" id="UP000629468">
    <property type="component" value="Unassembled WGS sequence"/>
</dbReference>
<accession>A0A8H7KIY8</accession>
<proteinExistence type="predicted"/>
<name>A0A8H7KIY8_AGABI</name>
<dbReference type="SUPFAM" id="SSF48452">
    <property type="entry name" value="TPR-like"/>
    <property type="match status" value="5"/>
</dbReference>
<dbReference type="Gene3D" id="3.40.50.300">
    <property type="entry name" value="P-loop containing nucleotide triphosphate hydrolases"/>
    <property type="match status" value="1"/>
</dbReference>
<sequence>MTSSAEGPPLRLLALDGGGIRGLSELLIIKEVMHKLMFEENEKRKKDGEETLNVLPKPCDYFDLIGGTSTGGIIALMLGRLRMDVDAAIKDYDDLAKRVFSTPKRWGDGAFKSTTLEEAMKSVVKTVTGDSESPLIESDQGGVCRTFVCAKNAHDTGIPVLFRTYHSSETHSNCKIWEAARATSAAPTIFKRIEIGRNQPFIDGGLGRNNPSQVVLKEAKALFGARSFGCLVSIGAGEAGVIEIKKPGLWQRILPTDAIDALKKITADCESTHEDMLQHFSKLQTAYFRLNVEQGMQGVELYEREKLSNVEAHTMQYMKKADVAKKLDSLVSAIRAPRGQLTLEQFMTPGPTNESVPQAGEHKHCPPPVEFFKGREEILDKMRKYFELGGDSRRVFVLHGLGGSGKTQIALKFVKESTRFSNVFYIDATNEQTLRTDLEAIALGNTERSVDASLRWLASRREGSWLLFFDNADDVNLKLKKFFPQCRSGNILVTTRNPDLCLLSTKDGNAKVGAMEHEGAKNLLLDRAQVEESDENKVLAEAIVQELHYFALAISQAGAYIYCNSSLTKYGEHYRRYHDKLLQSEEFQDQDTYGRAVYATWRLSYDKLDVSARSLLQIFSILHHEGISEEMFEKAASSEIQLEDSELQIKVTELLNELGTRGPDWSWDFGLVIKRLGSYSLIEYDARNHTYSIHPLVQQWSRSTMAGNRQLMQKCVLSIIGLSISWTFDNQDYKYRRTLLQHISSSRASIDPEQMTPSVLSGFALVYSEQGQWKEAEALEVVVMEKRKQLLGDDHPHTLSSMGNLAATYRGQGKWKEAEALEVVVMEKTKQLLGDDHPDTLSSMGNLANTYLDQGKSKEAEALQVVVMEKTKQLLGDDHPDTLSSMGNLAITYLDQGKWKEAEALQVVVMEKTKQLLGDDHPHTLTSMGNLATTYRGQGKWKEAEALEVVVMEKRKQLLGDDHPDALLSMSNLANTYRGQGKWKEAEALEVVVMEKRKQLLGDDHPDTLSSMGNLANTYLDQGKSKEAEALEVVVMEKRKQLLGDDHPHTLSSMGNLASTYSNQGKWKEAEALQVVVMEKRKQLLGDDHPHTLSSMGNLANTYRGQGKWKEAEALQVVVMEKRKQLLGDDHPDTLSSMGNLANTYLDQGKWKEAEALQVVVMEKRKQLLGDDHPDALSSMGNLAATYYNQGQWKEAEALEVVVMEKRKQLLGDDHPHTLSSMGNLASTYSNQGKWKEAEALQVVVMEKRKQLLGDDHPHTLSSMGNLANTYRGQGKWKEAEALQVVVMEKRKQLLGDDHPDTLSSMGNLAATYYNQGKWKEAEALQVVVMEKTKQLLGDDHPDALLSMGNLAATYYNQGQWKEAEALQVVVVEKTKQLLGDDHPHTLSSMGNLAATYYNQGKWKEAEALQVVVMEKRKQLLGDDHPDTLSSMGNLAIMYSNQGKWKEAEALQVVVMEKTKQLRGDGHDC</sequence>
<evidence type="ECO:0000256" key="2">
    <source>
        <dbReference type="PROSITE-ProRule" id="PRU01161"/>
    </source>
</evidence>
<dbReference type="InterPro" id="IPR016035">
    <property type="entry name" value="Acyl_Trfase/lysoPLipase"/>
</dbReference>
<dbReference type="PANTHER" id="PTHR46082:SF6">
    <property type="entry name" value="AAA+ ATPASE DOMAIN-CONTAINING PROTEIN-RELATED"/>
    <property type="match status" value="1"/>
</dbReference>
<reference evidence="4 5" key="1">
    <citation type="journal article" name="Sci. Rep.">
        <title>Telomere-to-telomere assembled and centromere annotated genomes of the two main subspecies of the button mushroom Agaricus bisporus reveal especially polymorphic chromosome ends.</title>
        <authorList>
            <person name="Sonnenberg A.S.M."/>
            <person name="Sedaghat-Telgerd N."/>
            <person name="Lavrijssen B."/>
            <person name="Ohm R.A."/>
            <person name="Hendrickx P.M."/>
            <person name="Scholtmeijer K."/>
            <person name="Baars J.J.P."/>
            <person name="van Peer A."/>
        </authorList>
    </citation>
    <scope>NUCLEOTIDE SEQUENCE [LARGE SCALE GENOMIC DNA]</scope>
    <source>
        <strain evidence="4 5">H119_p4</strain>
    </source>
</reference>
<dbReference type="PRINTS" id="PR00381">
    <property type="entry name" value="KINESINLIGHT"/>
</dbReference>
<dbReference type="GO" id="GO:0016787">
    <property type="term" value="F:hydrolase activity"/>
    <property type="evidence" value="ECO:0007669"/>
    <property type="project" value="UniProtKB-UniRule"/>
</dbReference>
<dbReference type="Pfam" id="PF01734">
    <property type="entry name" value="Patatin"/>
    <property type="match status" value="1"/>
</dbReference>
<evidence type="ECO:0000259" key="3">
    <source>
        <dbReference type="PROSITE" id="PS51635"/>
    </source>
</evidence>
<dbReference type="InterPro" id="IPR056681">
    <property type="entry name" value="DUF7779"/>
</dbReference>
<feature type="active site" description="Proton acceptor" evidence="2">
    <location>
        <position position="203"/>
    </location>
</feature>
<evidence type="ECO:0000313" key="5">
    <source>
        <dbReference type="Proteomes" id="UP000629468"/>
    </source>
</evidence>
<feature type="short sequence motif" description="GXGXXG" evidence="2">
    <location>
        <begin position="17"/>
        <end position="22"/>
    </location>
</feature>
<dbReference type="Pfam" id="PF13374">
    <property type="entry name" value="TPR_10"/>
    <property type="match status" value="17"/>
</dbReference>
<dbReference type="CDD" id="cd07216">
    <property type="entry name" value="Pat17_PNPLA8_PNPLA9_like3"/>
    <property type="match status" value="1"/>
</dbReference>
<protein>
    <recommendedName>
        <fullName evidence="3">PNPLA domain-containing protein</fullName>
    </recommendedName>
</protein>